<dbReference type="GO" id="GO:0047294">
    <property type="term" value="F:phosphoglycerol geranylgeranyltransferase activity"/>
    <property type="evidence" value="ECO:0007669"/>
    <property type="project" value="UniProtKB-EC"/>
</dbReference>
<dbReference type="GO" id="GO:0120536">
    <property type="term" value="F:heptaprenylglyceryl phosphate synthase activity"/>
    <property type="evidence" value="ECO:0007669"/>
    <property type="project" value="UniProtKB-ARBA"/>
</dbReference>
<evidence type="ECO:0000256" key="8">
    <source>
        <dbReference type="ARBA" id="ARBA00023264"/>
    </source>
</evidence>
<evidence type="ECO:0000313" key="10">
    <source>
        <dbReference type="EMBL" id="AZH25796.1"/>
    </source>
</evidence>
<evidence type="ECO:0000313" key="11">
    <source>
        <dbReference type="EMBL" id="RMB25534.1"/>
    </source>
</evidence>
<keyword evidence="13" id="KW-1185">Reference proteome</keyword>
<dbReference type="Gene3D" id="3.20.20.390">
    <property type="entry name" value="FMN-linked oxidoreductases"/>
    <property type="match status" value="1"/>
</dbReference>
<evidence type="ECO:0000256" key="6">
    <source>
        <dbReference type="ARBA" id="ARBA00023098"/>
    </source>
</evidence>
<keyword evidence="4" id="KW-0479">Metal-binding</keyword>
<dbReference type="EMBL" id="REFS01000001">
    <property type="protein sequence ID" value="RMB25534.1"/>
    <property type="molecule type" value="Genomic_DNA"/>
</dbReference>
<reference evidence="11 12" key="1">
    <citation type="journal article" date="2015" name="Stand. Genomic Sci.">
        <title>Genomic Encyclopedia of Bacterial and Archaeal Type Strains, Phase III: the genomes of soil and plant-associated and newly described type strains.</title>
        <authorList>
            <person name="Whitman W.B."/>
            <person name="Woyke T."/>
            <person name="Klenk H.P."/>
            <person name="Zhou Y."/>
            <person name="Lilburn T.G."/>
            <person name="Beck B.J."/>
            <person name="De Vos P."/>
            <person name="Vandamme P."/>
            <person name="Eisen J.A."/>
            <person name="Garrity G."/>
            <person name="Hugenholtz P."/>
            <person name="Kyrpides N.C."/>
        </authorList>
    </citation>
    <scope>NUCLEOTIDE SEQUENCE [LARGE SCALE GENOMIC DNA]</scope>
    <source>
        <strain evidence="11 12">CGMCC 1.10124</strain>
    </source>
</reference>
<dbReference type="RefSeq" id="WP_121919330.1">
    <property type="nucleotide sequence ID" value="NZ_CP034145.1"/>
</dbReference>
<evidence type="ECO:0000256" key="3">
    <source>
        <dbReference type="ARBA" id="ARBA00022679"/>
    </source>
</evidence>
<dbReference type="GO" id="GO:0046474">
    <property type="term" value="P:glycerophospholipid biosynthetic process"/>
    <property type="evidence" value="ECO:0007669"/>
    <property type="project" value="UniProtKB-ARBA"/>
</dbReference>
<dbReference type="GO" id="GO:0046872">
    <property type="term" value="F:metal ion binding"/>
    <property type="evidence" value="ECO:0007669"/>
    <property type="project" value="UniProtKB-KW"/>
</dbReference>
<evidence type="ECO:0000256" key="2">
    <source>
        <dbReference type="ARBA" id="ARBA00022516"/>
    </source>
</evidence>
<keyword evidence="7" id="KW-0594">Phospholipid biosynthesis</keyword>
<comment type="catalytic activity">
    <reaction evidence="9">
        <text>sn-glycerol 1-phosphate + (2E,6E,10E)-geranylgeranyl diphosphate = sn-3-O-(geranylgeranyl)glycerol 1-phosphate + diphosphate</text>
        <dbReference type="Rhea" id="RHEA:23404"/>
        <dbReference type="ChEBI" id="CHEBI:33019"/>
        <dbReference type="ChEBI" id="CHEBI:57677"/>
        <dbReference type="ChEBI" id="CHEBI:57685"/>
        <dbReference type="ChEBI" id="CHEBI:58756"/>
        <dbReference type="EC" id="2.5.1.41"/>
    </reaction>
</comment>
<organism evidence="11 12">
    <name type="scientific">Haloplanus aerogenes</name>
    <dbReference type="NCBI Taxonomy" id="660522"/>
    <lineage>
        <taxon>Archaea</taxon>
        <taxon>Methanobacteriati</taxon>
        <taxon>Methanobacteriota</taxon>
        <taxon>Stenosarchaea group</taxon>
        <taxon>Halobacteria</taxon>
        <taxon>Halobacteriales</taxon>
        <taxon>Haloferacaceae</taxon>
        <taxon>Haloplanus</taxon>
    </lineage>
</organism>
<dbReference type="OrthoDB" id="49758at2157"/>
<dbReference type="InterPro" id="IPR039074">
    <property type="entry name" value="GGGP/HepGP_synthase_I"/>
</dbReference>
<dbReference type="PANTHER" id="PTHR40029:SF2">
    <property type="entry name" value="HEPTAPRENYLGLYCERYL PHOSPHATE SYNTHASE"/>
    <property type="match status" value="1"/>
</dbReference>
<dbReference type="KEGG" id="haer:DU502_10580"/>
<dbReference type="Pfam" id="PF01884">
    <property type="entry name" value="PcrB"/>
    <property type="match status" value="1"/>
</dbReference>
<dbReference type="PANTHER" id="PTHR40029">
    <property type="match status" value="1"/>
</dbReference>
<evidence type="ECO:0000313" key="13">
    <source>
        <dbReference type="Proteomes" id="UP000282007"/>
    </source>
</evidence>
<dbReference type="Proteomes" id="UP000282007">
    <property type="component" value="Chromosome"/>
</dbReference>
<evidence type="ECO:0000256" key="5">
    <source>
        <dbReference type="ARBA" id="ARBA00022842"/>
    </source>
</evidence>
<dbReference type="InterPro" id="IPR008205">
    <property type="entry name" value="GGGP_HepGP_synthase"/>
</dbReference>
<evidence type="ECO:0000256" key="9">
    <source>
        <dbReference type="ARBA" id="ARBA00047288"/>
    </source>
</evidence>
<dbReference type="InterPro" id="IPR038597">
    <property type="entry name" value="GGGP/HepGP_synthase_sf"/>
</dbReference>
<reference evidence="11" key="3">
    <citation type="submission" date="2018-10" db="EMBL/GenBank/DDBJ databases">
        <authorList>
            <person name="Whitman W."/>
            <person name="Huntemann M."/>
            <person name="Clum A."/>
            <person name="Pillay M."/>
            <person name="Palaniappan K."/>
            <person name="Varghese N."/>
            <person name="Mikhailova N."/>
            <person name="Stamatis D."/>
            <person name="Reddy T."/>
            <person name="Daum C."/>
            <person name="Shapiro N."/>
            <person name="Ivanova N."/>
            <person name="Kyrpides N."/>
            <person name="Woyke T."/>
        </authorList>
    </citation>
    <scope>NUCLEOTIDE SEQUENCE</scope>
    <source>
        <strain evidence="11">CGMCC 1.10124</strain>
    </source>
</reference>
<keyword evidence="3 11" id="KW-0808">Transferase</keyword>
<keyword evidence="2" id="KW-0444">Lipid biosynthesis</keyword>
<dbReference type="EMBL" id="CP034145">
    <property type="protein sequence ID" value="AZH25796.1"/>
    <property type="molecule type" value="Genomic_DNA"/>
</dbReference>
<gene>
    <name evidence="11" type="ORF">ATH50_0631</name>
    <name evidence="10" type="ORF">DU502_10580</name>
</gene>
<keyword evidence="6" id="KW-0443">Lipid metabolism</keyword>
<proteinExistence type="predicted"/>
<name>A0A3M0DTZ0_9EURY</name>
<evidence type="ECO:0000313" key="12">
    <source>
        <dbReference type="Proteomes" id="UP000277326"/>
    </source>
</evidence>
<evidence type="ECO:0000256" key="7">
    <source>
        <dbReference type="ARBA" id="ARBA00023209"/>
    </source>
</evidence>
<dbReference type="Proteomes" id="UP000277326">
    <property type="component" value="Unassembled WGS sequence"/>
</dbReference>
<sequence>MVERSVSQWIHSIAEGVTSSVEQAGVFDANPVPRSWTHVTKLDPEPAKRLPILYPAYLAHTDAVSVGGSTGVTATTTEETFDLLEFASVPAIHEPSAPRHVTDTTLSESAFLAVPEVLNGTSEALVGTLGEAIEGLREDLIATQLDDHLPSWLSDVIRPYVTPVLSAQVLNRALFEAYIIQNPDSAAAREAGVTDADVLSPTAARQRAVTADCHLRSEIIYVEYSGTYGGEAATDVIEAVAPALNWARLWYGGGLRTREHARAVRAAGADAVVVGDVFHDIADEEVDLYRRLDAESSVGAEPTTARIEAWLDDTITVADTAAAQYLSTTAVDAPVDRARTLLATGLALCRRLETALASDASSPSRVRRQLDTSLDAVVDSPPDRSFLTALASGVLAPDTPSALPVTHLSIGAMDWSA</sequence>
<reference evidence="10 13" key="2">
    <citation type="submission" date="2018-07" db="EMBL/GenBank/DDBJ databases">
        <title>Genome sequences of Haloplanus aerogenes JCM 16430T.</title>
        <authorList>
            <person name="Kim Y.B."/>
            <person name="Roh S.W."/>
        </authorList>
    </citation>
    <scope>NUCLEOTIDE SEQUENCE [LARGE SCALE GENOMIC DNA]</scope>
    <source>
        <strain evidence="10 13">JCM 16430</strain>
    </source>
</reference>
<dbReference type="GeneID" id="38471736"/>
<accession>A0A3M0DTZ0</accession>
<dbReference type="EC" id="2.5.1.41" evidence="1"/>
<evidence type="ECO:0000256" key="1">
    <source>
        <dbReference type="ARBA" id="ARBA00012676"/>
    </source>
</evidence>
<protein>
    <recommendedName>
        <fullName evidence="1">phosphoglycerol geranylgeranyltransferase</fullName>
        <ecNumber evidence="1">2.5.1.41</ecNumber>
    </recommendedName>
</protein>
<keyword evidence="5" id="KW-0460">Magnesium</keyword>
<dbReference type="SUPFAM" id="SSF51395">
    <property type="entry name" value="FMN-linked oxidoreductases"/>
    <property type="match status" value="1"/>
</dbReference>
<evidence type="ECO:0000256" key="4">
    <source>
        <dbReference type="ARBA" id="ARBA00022723"/>
    </source>
</evidence>
<dbReference type="AlphaFoldDB" id="A0A3M0DTZ0"/>
<keyword evidence="8" id="KW-1208">Phospholipid metabolism</keyword>